<accession>A0A1B0CN58</accession>
<dbReference type="EMBL" id="AJWK01019819">
    <property type="status" value="NOT_ANNOTATED_CDS"/>
    <property type="molecule type" value="Genomic_DNA"/>
</dbReference>
<keyword evidence="1" id="KW-0472">Membrane</keyword>
<proteinExistence type="predicted"/>
<keyword evidence="1" id="KW-0812">Transmembrane</keyword>
<dbReference type="VEuPathDB" id="VectorBase:LLONM1_005019"/>
<evidence type="ECO:0000256" key="1">
    <source>
        <dbReference type="SAM" id="Phobius"/>
    </source>
</evidence>
<reference evidence="2" key="2">
    <citation type="journal article" date="2020" name="BMC">
        <title>Leishmania infection induces a limited differential gene expression in the sand fly midgut.</title>
        <authorList>
            <person name="Coutinho-Abreu I.V."/>
            <person name="Serafim T.D."/>
            <person name="Meneses C."/>
            <person name="Kamhawi S."/>
            <person name="Oliveira F."/>
            <person name="Valenzuela J.G."/>
        </authorList>
    </citation>
    <scope>NUCLEOTIDE SEQUENCE</scope>
    <source>
        <strain evidence="2">Jacobina</strain>
        <tissue evidence="2">Midgut</tissue>
    </source>
</reference>
<dbReference type="Proteomes" id="UP000092461">
    <property type="component" value="Unassembled WGS sequence"/>
</dbReference>
<reference evidence="4" key="1">
    <citation type="submission" date="2012-05" db="EMBL/GenBank/DDBJ databases">
        <title>Whole Genome Assembly of Lutzomyia longipalpis.</title>
        <authorList>
            <person name="Richards S."/>
            <person name="Qu C."/>
            <person name="Dillon R."/>
            <person name="Worley K."/>
            <person name="Scherer S."/>
            <person name="Batterton M."/>
            <person name="Taylor A."/>
            <person name="Hawes A."/>
            <person name="Hernandez B."/>
            <person name="Kovar C."/>
            <person name="Mandapat C."/>
            <person name="Pham C."/>
            <person name="Qu C."/>
            <person name="Jing C."/>
            <person name="Bess C."/>
            <person name="Bandaranaike D."/>
            <person name="Ngo D."/>
            <person name="Ongeri F."/>
            <person name="Arias F."/>
            <person name="Lara F."/>
            <person name="Weissenberger G."/>
            <person name="Kamau G."/>
            <person name="Han H."/>
            <person name="Shen H."/>
            <person name="Dinh H."/>
            <person name="Khalil I."/>
            <person name="Jones J."/>
            <person name="Shafer J."/>
            <person name="Jayaseelan J."/>
            <person name="Quiroz J."/>
            <person name="Blankenburg K."/>
            <person name="Nguyen L."/>
            <person name="Jackson L."/>
            <person name="Francisco L."/>
            <person name="Tang L.-Y."/>
            <person name="Pu L.-L."/>
            <person name="Perales L."/>
            <person name="Lorensuhewa L."/>
            <person name="Munidasa M."/>
            <person name="Coyle M."/>
            <person name="Taylor M."/>
            <person name="Puazo M."/>
            <person name="Firestine M."/>
            <person name="Scheel M."/>
            <person name="Javaid M."/>
            <person name="Wang M."/>
            <person name="Li M."/>
            <person name="Tabassum N."/>
            <person name="Saada N."/>
            <person name="Osuji N."/>
            <person name="Aqrawi P."/>
            <person name="Fu Q."/>
            <person name="Thornton R."/>
            <person name="Raj R."/>
            <person name="Goodspeed R."/>
            <person name="Mata R."/>
            <person name="Najjar R."/>
            <person name="Gubbala S."/>
            <person name="Lee S."/>
            <person name="Denson S."/>
            <person name="Patil S."/>
            <person name="Macmil S."/>
            <person name="Qi S."/>
            <person name="Matskevitch T."/>
            <person name="Palculict T."/>
            <person name="Mathew T."/>
            <person name="Vee V."/>
            <person name="Velamala V."/>
            <person name="Korchina V."/>
            <person name="Cai W."/>
            <person name="Liu W."/>
            <person name="Dai W."/>
            <person name="Zou X."/>
            <person name="Zhu Y."/>
            <person name="Zhang Y."/>
            <person name="Wu Y.-Q."/>
            <person name="Xin Y."/>
            <person name="Nazarath L."/>
            <person name="Kovar C."/>
            <person name="Han Y."/>
            <person name="Muzny D."/>
            <person name="Gibbs R."/>
        </authorList>
    </citation>
    <scope>NUCLEOTIDE SEQUENCE [LARGE SCALE GENOMIC DNA]</scope>
    <source>
        <strain evidence="4">Jacobina</strain>
    </source>
</reference>
<dbReference type="EMBL" id="GITU01004559">
    <property type="protein sequence ID" value="MBC1173262.1"/>
    <property type="molecule type" value="Transcribed_RNA"/>
</dbReference>
<evidence type="ECO:0000313" key="2">
    <source>
        <dbReference type="EMBL" id="MBC1173262.1"/>
    </source>
</evidence>
<evidence type="ECO:0000313" key="4">
    <source>
        <dbReference type="Proteomes" id="UP000092461"/>
    </source>
</evidence>
<name>A0A1B0CN58_LUTLO</name>
<keyword evidence="1" id="KW-1133">Transmembrane helix</keyword>
<sequence>MRSHIKVNLYFVEGANGLFMVPPLFWLFIFGTASGMVRASVVGGEVALEDVWGGDESVEDPWPPGNFLQEHEIRDTGEKRSALRATMARRSQKSKEEQFIPSISVGALTNLRGFFDNLKYNLESLESKALTPNQVRFLTSSNTPPENFKYEYVEENQIKPTGTAAFLHAIRHHRPSNRIRTLVPMNAEPYRNPALYYAGRK</sequence>
<evidence type="ECO:0000313" key="3">
    <source>
        <dbReference type="EnsemblMetazoa" id="LLOJ006142-PA"/>
    </source>
</evidence>
<dbReference type="EnsemblMetazoa" id="LLOJ006142-RA">
    <property type="protein sequence ID" value="LLOJ006142-PA"/>
    <property type="gene ID" value="LLOJ006142"/>
</dbReference>
<reference evidence="3" key="3">
    <citation type="submission" date="2020-05" db="UniProtKB">
        <authorList>
            <consortium name="EnsemblMetazoa"/>
        </authorList>
    </citation>
    <scope>IDENTIFICATION</scope>
    <source>
        <strain evidence="3">Jacobina</strain>
    </source>
</reference>
<organism evidence="3 4">
    <name type="scientific">Lutzomyia longipalpis</name>
    <name type="common">Sand fly</name>
    <dbReference type="NCBI Taxonomy" id="7200"/>
    <lineage>
        <taxon>Eukaryota</taxon>
        <taxon>Metazoa</taxon>
        <taxon>Ecdysozoa</taxon>
        <taxon>Arthropoda</taxon>
        <taxon>Hexapoda</taxon>
        <taxon>Insecta</taxon>
        <taxon>Pterygota</taxon>
        <taxon>Neoptera</taxon>
        <taxon>Endopterygota</taxon>
        <taxon>Diptera</taxon>
        <taxon>Nematocera</taxon>
        <taxon>Psychodoidea</taxon>
        <taxon>Psychodidae</taxon>
        <taxon>Lutzomyia</taxon>
        <taxon>Lutzomyia</taxon>
    </lineage>
</organism>
<protein>
    <submittedName>
        <fullName evidence="2">Putative secreted protein</fullName>
    </submittedName>
</protein>
<keyword evidence="4" id="KW-1185">Reference proteome</keyword>
<dbReference type="VEuPathDB" id="VectorBase:LLOJ006142"/>
<feature type="transmembrane region" description="Helical" evidence="1">
    <location>
        <begin position="7"/>
        <end position="29"/>
    </location>
</feature>
<dbReference type="AlphaFoldDB" id="A0A1B0CN58"/>